<dbReference type="InterPro" id="IPR032675">
    <property type="entry name" value="LRR_dom_sf"/>
</dbReference>
<evidence type="ECO:0008006" key="3">
    <source>
        <dbReference type="Google" id="ProtNLM"/>
    </source>
</evidence>
<evidence type="ECO:0000313" key="1">
    <source>
        <dbReference type="EMBL" id="KAF9446468.1"/>
    </source>
</evidence>
<comment type="caution">
    <text evidence="1">The sequence shown here is derived from an EMBL/GenBank/DDBJ whole genome shotgun (WGS) entry which is preliminary data.</text>
</comment>
<dbReference type="Gene3D" id="3.80.10.10">
    <property type="entry name" value="Ribonuclease Inhibitor"/>
    <property type="match status" value="1"/>
</dbReference>
<proteinExistence type="predicted"/>
<gene>
    <name evidence="1" type="ORF">P691DRAFT_826339</name>
</gene>
<name>A0A9P6C2L7_9AGAR</name>
<evidence type="ECO:0000313" key="2">
    <source>
        <dbReference type="Proteomes" id="UP000807342"/>
    </source>
</evidence>
<dbReference type="EMBL" id="MU151244">
    <property type="protein sequence ID" value="KAF9446468.1"/>
    <property type="molecule type" value="Genomic_DNA"/>
</dbReference>
<dbReference type="SUPFAM" id="SSF52047">
    <property type="entry name" value="RNI-like"/>
    <property type="match status" value="1"/>
</dbReference>
<dbReference type="OrthoDB" id="3255541at2759"/>
<protein>
    <recommendedName>
        <fullName evidence="3">F-box domain-containing protein</fullName>
    </recommendedName>
</protein>
<dbReference type="Proteomes" id="UP000807342">
    <property type="component" value="Unassembled WGS sequence"/>
</dbReference>
<accession>A0A9P6C2L7</accession>
<dbReference type="AlphaFoldDB" id="A0A9P6C2L7"/>
<keyword evidence="2" id="KW-1185">Reference proteome</keyword>
<sequence>MSFNLSSTKGAPAEDGEAKLKLHSFLSLFEKIGTTKIDEKYVFTENPSVGAWKLLFETARMVRDLDVEKEAAREMARVCPSVFVRLAQHLKGEFLFPNLRDISIVGLNSSTHYLSLITSPVLENVLLEVDPGPGSAGGATHLAIHAFLGDLITFTPNLRSLVIKCIAEISPLWLDMITRFHHLKTLMLSSLDMTGLENLRPLGSLTHLQNLSLDFQHQEYEKSVPLNIPLPHLKYLHIAGPYEVTMELVRAIGTNDLEIFSFERAYKTPLKMPLKEKKKSAVTLSKREELLPMLSSLWGRSLKEISIISTVSLTWDLTSLASLRVLEKLHIEGSLGPCAERAIHSPSTLWCCLRLLHIPANFSVTFPTIQHIAESAPFLSDVSLFMDITKDPGIDCLQALFHPLESLTILRDGIETNSGWGNHEAYDDVGWLRLMKVARYLNALFPNLGKLDGMVRKKEWDRVWELVKLCQGSSVDEKGRKHVRVQAAS</sequence>
<reference evidence="1" key="1">
    <citation type="submission" date="2020-11" db="EMBL/GenBank/DDBJ databases">
        <authorList>
            <consortium name="DOE Joint Genome Institute"/>
            <person name="Ahrendt S."/>
            <person name="Riley R."/>
            <person name="Andreopoulos W."/>
            <person name="Labutti K."/>
            <person name="Pangilinan J."/>
            <person name="Ruiz-Duenas F.J."/>
            <person name="Barrasa J.M."/>
            <person name="Sanchez-Garcia M."/>
            <person name="Camarero S."/>
            <person name="Miyauchi S."/>
            <person name="Serrano A."/>
            <person name="Linde D."/>
            <person name="Babiker R."/>
            <person name="Drula E."/>
            <person name="Ayuso-Fernandez I."/>
            <person name="Pacheco R."/>
            <person name="Padilla G."/>
            <person name="Ferreira P."/>
            <person name="Barriuso J."/>
            <person name="Kellner H."/>
            <person name="Castanera R."/>
            <person name="Alfaro M."/>
            <person name="Ramirez L."/>
            <person name="Pisabarro A.G."/>
            <person name="Kuo A."/>
            <person name="Tritt A."/>
            <person name="Lipzen A."/>
            <person name="He G."/>
            <person name="Yan M."/>
            <person name="Ng V."/>
            <person name="Cullen D."/>
            <person name="Martin F."/>
            <person name="Rosso M.-N."/>
            <person name="Henrissat B."/>
            <person name="Hibbett D."/>
            <person name="Martinez A.T."/>
            <person name="Grigoriev I.V."/>
        </authorList>
    </citation>
    <scope>NUCLEOTIDE SEQUENCE</scope>
    <source>
        <strain evidence="1">MF-IS2</strain>
    </source>
</reference>
<organism evidence="1 2">
    <name type="scientific">Macrolepiota fuliginosa MF-IS2</name>
    <dbReference type="NCBI Taxonomy" id="1400762"/>
    <lineage>
        <taxon>Eukaryota</taxon>
        <taxon>Fungi</taxon>
        <taxon>Dikarya</taxon>
        <taxon>Basidiomycota</taxon>
        <taxon>Agaricomycotina</taxon>
        <taxon>Agaricomycetes</taxon>
        <taxon>Agaricomycetidae</taxon>
        <taxon>Agaricales</taxon>
        <taxon>Agaricineae</taxon>
        <taxon>Agaricaceae</taxon>
        <taxon>Macrolepiota</taxon>
    </lineage>
</organism>